<name>A0ABU7AY59_9TELE</name>
<organism evidence="2 3">
    <name type="scientific">Ataeniobius toweri</name>
    <dbReference type="NCBI Taxonomy" id="208326"/>
    <lineage>
        <taxon>Eukaryota</taxon>
        <taxon>Metazoa</taxon>
        <taxon>Chordata</taxon>
        <taxon>Craniata</taxon>
        <taxon>Vertebrata</taxon>
        <taxon>Euteleostomi</taxon>
        <taxon>Actinopterygii</taxon>
        <taxon>Neopterygii</taxon>
        <taxon>Teleostei</taxon>
        <taxon>Neoteleostei</taxon>
        <taxon>Acanthomorphata</taxon>
        <taxon>Ovalentaria</taxon>
        <taxon>Atherinomorphae</taxon>
        <taxon>Cyprinodontiformes</taxon>
        <taxon>Goodeidae</taxon>
        <taxon>Ataeniobius</taxon>
    </lineage>
</organism>
<dbReference type="Proteomes" id="UP001345963">
    <property type="component" value="Unassembled WGS sequence"/>
</dbReference>
<accession>A0ABU7AY59</accession>
<keyword evidence="1" id="KW-0472">Membrane</keyword>
<dbReference type="EMBL" id="JAHUTI010032855">
    <property type="protein sequence ID" value="MED6243177.1"/>
    <property type="molecule type" value="Genomic_DNA"/>
</dbReference>
<gene>
    <name evidence="2" type="ORF">ATANTOWER_016179</name>
</gene>
<evidence type="ECO:0000313" key="2">
    <source>
        <dbReference type="EMBL" id="MED6243177.1"/>
    </source>
</evidence>
<proteinExistence type="predicted"/>
<keyword evidence="1" id="KW-1133">Transmembrane helix</keyword>
<comment type="caution">
    <text evidence="2">The sequence shown here is derived from an EMBL/GenBank/DDBJ whole genome shotgun (WGS) entry which is preliminary data.</text>
</comment>
<evidence type="ECO:0000256" key="1">
    <source>
        <dbReference type="SAM" id="Phobius"/>
    </source>
</evidence>
<feature type="transmembrane region" description="Helical" evidence="1">
    <location>
        <begin position="48"/>
        <end position="69"/>
    </location>
</feature>
<dbReference type="PROSITE" id="PS51257">
    <property type="entry name" value="PROKAR_LIPOPROTEIN"/>
    <property type="match status" value="1"/>
</dbReference>
<sequence>MRVGMCDCVCLFFVSGWVLGCSLSWISLGPHRMWGLFPPRHTTCRWLVSLPAGVLVVLGIRGWVLWCVLAHSWWLLAGAWTPGLGLASAWRVICPGVSGLWVHGWICSGVDGCRWGLWAHRCSSLRLLHCGCWVVPLGFSPAPLWGGYSSPGGGSPGVPVLWGPLDVCGLDLLRICPGSRRRVCGSSHSLLHIFMEIPCMHKHAHTQTHRCLDSGVNRYTNVLY</sequence>
<keyword evidence="3" id="KW-1185">Reference proteome</keyword>
<protein>
    <submittedName>
        <fullName evidence="2">Uncharacterized protein</fullName>
    </submittedName>
</protein>
<keyword evidence="1" id="KW-0812">Transmembrane</keyword>
<reference evidence="2 3" key="1">
    <citation type="submission" date="2021-07" db="EMBL/GenBank/DDBJ databases">
        <authorList>
            <person name="Palmer J.M."/>
        </authorList>
    </citation>
    <scope>NUCLEOTIDE SEQUENCE [LARGE SCALE GENOMIC DNA]</scope>
    <source>
        <strain evidence="2 3">AT_MEX2019</strain>
        <tissue evidence="2">Muscle</tissue>
    </source>
</reference>
<evidence type="ECO:0000313" key="3">
    <source>
        <dbReference type="Proteomes" id="UP001345963"/>
    </source>
</evidence>